<evidence type="ECO:0000256" key="1">
    <source>
        <dbReference type="SAM" id="SignalP"/>
    </source>
</evidence>
<dbReference type="Proteomes" id="UP000253410">
    <property type="component" value="Unassembled WGS sequence"/>
</dbReference>
<comment type="caution">
    <text evidence="2">The sequence shown here is derived from an EMBL/GenBank/DDBJ whole genome shotgun (WGS) entry which is preliminary data.</text>
</comment>
<sequence>MKKVLPFLLVLLSTFLFSCSKKNDGDNAPNNGDGSWKMGSYTYVRGTSSQTSGPGGNGNTITAIAASTVGTGGSYGVFSGSALTITFYSNLGEGKYTLGTTEMMVASPAAKIISISCTIGTAVNTGAVLYAIAGGAATVTVDVTKDSNGKYHINMPAGATLTKKVVVQGGIADAKDTYDLTINNVY</sequence>
<dbReference type="PROSITE" id="PS51257">
    <property type="entry name" value="PROKAR_LIPOPROTEIN"/>
    <property type="match status" value="1"/>
</dbReference>
<dbReference type="AlphaFoldDB" id="A0A365XSK7"/>
<accession>A0A365XSK7</accession>
<evidence type="ECO:0000313" key="3">
    <source>
        <dbReference type="Proteomes" id="UP000253410"/>
    </source>
</evidence>
<evidence type="ECO:0008006" key="4">
    <source>
        <dbReference type="Google" id="ProtNLM"/>
    </source>
</evidence>
<keyword evidence="1" id="KW-0732">Signal</keyword>
<proteinExistence type="predicted"/>
<keyword evidence="3" id="KW-1185">Reference proteome</keyword>
<organism evidence="2 3">
    <name type="scientific">Chitinophaga flava</name>
    <dbReference type="NCBI Taxonomy" id="2259036"/>
    <lineage>
        <taxon>Bacteria</taxon>
        <taxon>Pseudomonadati</taxon>
        <taxon>Bacteroidota</taxon>
        <taxon>Chitinophagia</taxon>
        <taxon>Chitinophagales</taxon>
        <taxon>Chitinophagaceae</taxon>
        <taxon>Chitinophaga</taxon>
    </lineage>
</organism>
<feature type="signal peptide" evidence="1">
    <location>
        <begin position="1"/>
        <end position="18"/>
    </location>
</feature>
<name>A0A365XSK7_9BACT</name>
<reference evidence="2 3" key="1">
    <citation type="submission" date="2018-05" db="EMBL/GenBank/DDBJ databases">
        <title>Chitinophaga sp. K3CV102501T nov., isolated from isolated from a monsoon evergreen broad-leaved forest soil.</title>
        <authorList>
            <person name="Lv Y."/>
        </authorList>
    </citation>
    <scope>NUCLEOTIDE SEQUENCE [LARGE SCALE GENOMIC DNA]</scope>
    <source>
        <strain evidence="2 3">GDMCC 1.1325</strain>
    </source>
</reference>
<dbReference type="EMBL" id="QFFJ01000002">
    <property type="protein sequence ID" value="RBL89342.1"/>
    <property type="molecule type" value="Genomic_DNA"/>
</dbReference>
<dbReference type="RefSeq" id="WP_113618086.1">
    <property type="nucleotide sequence ID" value="NZ_QFFJ01000002.1"/>
</dbReference>
<evidence type="ECO:0000313" key="2">
    <source>
        <dbReference type="EMBL" id="RBL89342.1"/>
    </source>
</evidence>
<feature type="chain" id="PRO_5016976107" description="Lipocalin-like domain-containing protein" evidence="1">
    <location>
        <begin position="19"/>
        <end position="186"/>
    </location>
</feature>
<dbReference type="OrthoDB" id="674826at2"/>
<protein>
    <recommendedName>
        <fullName evidence="4">Lipocalin-like domain-containing protein</fullName>
    </recommendedName>
</protein>
<gene>
    <name evidence="2" type="ORF">DF182_22745</name>
</gene>